<dbReference type="Gene3D" id="3.40.250.10">
    <property type="entry name" value="Rhodanese-like domain"/>
    <property type="match status" value="1"/>
</dbReference>
<dbReference type="CDD" id="cd00158">
    <property type="entry name" value="RHOD"/>
    <property type="match status" value="1"/>
</dbReference>
<dbReference type="EMBL" id="JARYMX010000006">
    <property type="protein sequence ID" value="KAJ9543094.1"/>
    <property type="molecule type" value="Genomic_DNA"/>
</dbReference>
<dbReference type="PANTHER" id="PTHR45510:SF1">
    <property type="entry name" value="RHODANESE-LIKE DOMAIN-CONTAINING PROTEIN 10"/>
    <property type="match status" value="1"/>
</dbReference>
<name>A0AA38WAF0_9ASTR</name>
<organism evidence="2 3">
    <name type="scientific">Centaurea solstitialis</name>
    <name type="common">yellow star-thistle</name>
    <dbReference type="NCBI Taxonomy" id="347529"/>
    <lineage>
        <taxon>Eukaryota</taxon>
        <taxon>Viridiplantae</taxon>
        <taxon>Streptophyta</taxon>
        <taxon>Embryophyta</taxon>
        <taxon>Tracheophyta</taxon>
        <taxon>Spermatophyta</taxon>
        <taxon>Magnoliopsida</taxon>
        <taxon>eudicotyledons</taxon>
        <taxon>Gunneridae</taxon>
        <taxon>Pentapetalae</taxon>
        <taxon>asterids</taxon>
        <taxon>campanulids</taxon>
        <taxon>Asterales</taxon>
        <taxon>Asteraceae</taxon>
        <taxon>Carduoideae</taxon>
        <taxon>Cardueae</taxon>
        <taxon>Centaureinae</taxon>
        <taxon>Centaurea</taxon>
    </lineage>
</organism>
<keyword evidence="3" id="KW-1185">Reference proteome</keyword>
<dbReference type="SMART" id="SM00450">
    <property type="entry name" value="RHOD"/>
    <property type="match status" value="1"/>
</dbReference>
<dbReference type="FunFam" id="3.40.250.10:FF:000047">
    <property type="entry name" value="Rhodanese-like domain-containing protein 10"/>
    <property type="match status" value="1"/>
</dbReference>
<sequence length="260" mass="28976">MDDIWSTPVRFIGSACGDTLTMGRLLGPLVFDKERDKDKMEIQFVNRLHTFSLKQPPFSASPHHRTTTTTTTTVKVHAVSGNPLKLIQSGTVIAILPKDAAAAINDEGYKLLDIRPEWEREKSRVKGSMHVPLFIQDMDNGPITLLKKWVHFGYIGLWTGQYFTMINPDFIDQVEKMVPNKTTKVLVACGEGLRSMMATSKLHKNGYTNLGWLAGGFNRAVEGDFADVEGPEKLQYATIGGASYYFLKILILLQAVGKNE</sequence>
<dbReference type="Proteomes" id="UP001172457">
    <property type="component" value="Chromosome 6"/>
</dbReference>
<feature type="domain" description="Rhodanese" evidence="1">
    <location>
        <begin position="105"/>
        <end position="229"/>
    </location>
</feature>
<dbReference type="InterPro" id="IPR044614">
    <property type="entry name" value="STR10"/>
</dbReference>
<reference evidence="2" key="1">
    <citation type="submission" date="2023-03" db="EMBL/GenBank/DDBJ databases">
        <title>Chromosome-scale reference genome and RAD-based genetic map of yellow starthistle (Centaurea solstitialis) reveal putative structural variation and QTLs associated with invader traits.</title>
        <authorList>
            <person name="Reatini B."/>
            <person name="Cang F.A."/>
            <person name="Jiang Q."/>
            <person name="Mckibben M.T.W."/>
            <person name="Barker M.S."/>
            <person name="Rieseberg L.H."/>
            <person name="Dlugosch K.M."/>
        </authorList>
    </citation>
    <scope>NUCLEOTIDE SEQUENCE</scope>
    <source>
        <strain evidence="2">CAN-66</strain>
        <tissue evidence="2">Leaf</tissue>
    </source>
</reference>
<evidence type="ECO:0000313" key="2">
    <source>
        <dbReference type="EMBL" id="KAJ9543094.1"/>
    </source>
</evidence>
<dbReference type="AlphaFoldDB" id="A0AA38WAF0"/>
<dbReference type="PANTHER" id="PTHR45510">
    <property type="entry name" value="RHODANESE-LIKE DOMAIN-CONTAINING PROTEIN 10"/>
    <property type="match status" value="1"/>
</dbReference>
<dbReference type="Pfam" id="PF00581">
    <property type="entry name" value="Rhodanese"/>
    <property type="match status" value="1"/>
</dbReference>
<dbReference type="SUPFAM" id="SSF52821">
    <property type="entry name" value="Rhodanese/Cell cycle control phosphatase"/>
    <property type="match status" value="1"/>
</dbReference>
<dbReference type="InterPro" id="IPR001763">
    <property type="entry name" value="Rhodanese-like_dom"/>
</dbReference>
<comment type="caution">
    <text evidence="2">The sequence shown here is derived from an EMBL/GenBank/DDBJ whole genome shotgun (WGS) entry which is preliminary data.</text>
</comment>
<proteinExistence type="predicted"/>
<gene>
    <name evidence="2" type="ORF">OSB04_022801</name>
</gene>
<accession>A0AA38WAF0</accession>
<evidence type="ECO:0000313" key="3">
    <source>
        <dbReference type="Proteomes" id="UP001172457"/>
    </source>
</evidence>
<evidence type="ECO:0000259" key="1">
    <source>
        <dbReference type="PROSITE" id="PS50206"/>
    </source>
</evidence>
<dbReference type="PROSITE" id="PS50206">
    <property type="entry name" value="RHODANESE_3"/>
    <property type="match status" value="1"/>
</dbReference>
<dbReference type="InterPro" id="IPR036873">
    <property type="entry name" value="Rhodanese-like_dom_sf"/>
</dbReference>
<dbReference type="GO" id="GO:0009507">
    <property type="term" value="C:chloroplast"/>
    <property type="evidence" value="ECO:0007669"/>
    <property type="project" value="TreeGrafter"/>
</dbReference>
<protein>
    <recommendedName>
        <fullName evidence="1">Rhodanese domain-containing protein</fullName>
    </recommendedName>
</protein>